<organism evidence="2">
    <name type="scientific">viral metagenome</name>
    <dbReference type="NCBI Taxonomy" id="1070528"/>
    <lineage>
        <taxon>unclassified sequences</taxon>
        <taxon>metagenomes</taxon>
        <taxon>organismal metagenomes</taxon>
    </lineage>
</organism>
<dbReference type="InterPro" id="IPR002654">
    <property type="entry name" value="Glyco_trans_25"/>
</dbReference>
<evidence type="ECO:0000313" key="2">
    <source>
        <dbReference type="EMBL" id="QHT29739.1"/>
    </source>
</evidence>
<name>A0A6C0EN59_9ZZZZ</name>
<dbReference type="EMBL" id="MN738881">
    <property type="protein sequence ID" value="QHT29739.1"/>
    <property type="molecule type" value="Genomic_DNA"/>
</dbReference>
<protein>
    <recommendedName>
        <fullName evidence="1">Glycosyl transferase family 25 domain-containing protein</fullName>
    </recommendedName>
</protein>
<proteinExistence type="predicted"/>
<dbReference type="CDD" id="cd06532">
    <property type="entry name" value="Glyco_transf_25"/>
    <property type="match status" value="1"/>
</dbReference>
<feature type="domain" description="Glycosyl transferase family 25" evidence="1">
    <location>
        <begin position="55"/>
        <end position="220"/>
    </location>
</feature>
<accession>A0A6C0EN59</accession>
<dbReference type="AlphaFoldDB" id="A0A6C0EN59"/>
<reference evidence="2" key="1">
    <citation type="journal article" date="2020" name="Nature">
        <title>Giant virus diversity and host interactions through global metagenomics.</title>
        <authorList>
            <person name="Schulz F."/>
            <person name="Roux S."/>
            <person name="Paez-Espino D."/>
            <person name="Jungbluth S."/>
            <person name="Walsh D.A."/>
            <person name="Denef V.J."/>
            <person name="McMahon K.D."/>
            <person name="Konstantinidis K.T."/>
            <person name="Eloe-Fadrosh E.A."/>
            <person name="Kyrpides N.C."/>
            <person name="Woyke T."/>
        </authorList>
    </citation>
    <scope>NUCLEOTIDE SEQUENCE</scope>
    <source>
        <strain evidence="2">GVMAG-M-3300009068-24</strain>
    </source>
</reference>
<sequence length="338" mass="37963">MIYIVPMYDFIQKTDPANTQAEEHVFKTPSPPPKINLADHLPKTNLTDPMAGVSAIYYINMDRSHDREVHMQSVLADPIFKDIPVERVRGIDGKSEDVFQYLDFYQCTKNPRMMETEYGCTLSHFRAIHQFAMTDEPVGLILEDDVTAEFVPFWSASLGELAERAPPDCEVLQLSYILFETLPEAEYEVWEMRKNFCGTAAYLIKNEAAKRLIQYLCRYSSPAMPKYCLGPEVPYYHHADRFLYCFLKTYSYRCPPFTYRDSNDSVIHPDHMDFHAESKEKTKRQYLRFAAAVPASVPASVPAAVPASVPASVPAAVPASVPLAGAGAGSGEKGTVPP</sequence>
<dbReference type="Pfam" id="PF01755">
    <property type="entry name" value="Glyco_transf_25"/>
    <property type="match status" value="1"/>
</dbReference>
<evidence type="ECO:0000259" key="1">
    <source>
        <dbReference type="Pfam" id="PF01755"/>
    </source>
</evidence>